<dbReference type="GO" id="GO:0004113">
    <property type="term" value="F:2',3'-cyclic-nucleotide 3'-phosphodiesterase activity"/>
    <property type="evidence" value="ECO:0007669"/>
    <property type="project" value="TreeGrafter"/>
</dbReference>
<dbReference type="InterPro" id="IPR005235">
    <property type="entry name" value="YmdB-like"/>
</dbReference>
<dbReference type="Pfam" id="PF13277">
    <property type="entry name" value="YmdB"/>
    <property type="match status" value="1"/>
</dbReference>
<comment type="caution">
    <text evidence="2">The sequence shown here is derived from an EMBL/GenBank/DDBJ whole genome shotgun (WGS) entry which is preliminary data.</text>
</comment>
<feature type="active site" description="Proton donor" evidence="1">
    <location>
        <position position="68"/>
    </location>
</feature>
<evidence type="ECO:0000313" key="2">
    <source>
        <dbReference type="EMBL" id="HDQ88821.1"/>
    </source>
</evidence>
<dbReference type="SUPFAM" id="SSF56300">
    <property type="entry name" value="Metallo-dependent phosphatases"/>
    <property type="match status" value="1"/>
</dbReference>
<dbReference type="Gene3D" id="3.60.21.10">
    <property type="match status" value="1"/>
</dbReference>
<organism evidence="2">
    <name type="scientific">candidate division WWE3 bacterium</name>
    <dbReference type="NCBI Taxonomy" id="2053526"/>
    <lineage>
        <taxon>Bacteria</taxon>
        <taxon>Katanobacteria</taxon>
    </lineage>
</organism>
<dbReference type="InterPro" id="IPR029052">
    <property type="entry name" value="Metallo-depent_PP-like"/>
</dbReference>
<sequence length="257" mass="28305">MRVLFIGDIVASPGRKKVKEVLPGFIKDHSIDVVVGCADNLSHGRGAKATQIAEMMEAGINFFTGGDHIFHNREFEQEIEDLPVIRAGNYPGEAPGKGYELFDLGDKGYLLLINLLGRTSFNKSASYLEDPFTTTDRILDEFKDKQNVFKLVDFHAEATSEKNALAFYLDGRVDAVVGTHTHVPTCDNRTLPGGTMFVTDVGMTGNIDSILGVKVDIIVNSFLTARPQKFDWEKTGATAFRSVILDSVTKTITRLDD</sequence>
<dbReference type="PANTHER" id="PTHR36303">
    <property type="entry name" value="2',3'-CYCLIC-NUCLEOTIDE 2'-PHOSPHODIESTERASE"/>
    <property type="match status" value="1"/>
</dbReference>
<dbReference type="PANTHER" id="PTHR36303:SF1">
    <property type="entry name" value="2',3'-CYCLIC-NUCLEOTIDE 2'-PHOSPHODIESTERASE"/>
    <property type="match status" value="1"/>
</dbReference>
<accession>A0A7C1DJ41</accession>
<name>A0A7C1DJ41_UNCKA</name>
<proteinExistence type="predicted"/>
<evidence type="ECO:0000256" key="1">
    <source>
        <dbReference type="PIRSR" id="PIRSR004789-50"/>
    </source>
</evidence>
<gene>
    <name evidence="2" type="ORF">ENN92_01595</name>
</gene>
<protein>
    <submittedName>
        <fullName evidence="2">YmdB family metallophosphoesterase</fullName>
    </submittedName>
</protein>
<dbReference type="AlphaFoldDB" id="A0A7C1DJ41"/>
<dbReference type="EMBL" id="DSDM01000095">
    <property type="protein sequence ID" value="HDQ88821.1"/>
    <property type="molecule type" value="Genomic_DNA"/>
</dbReference>
<dbReference type="PIRSF" id="PIRSF004789">
    <property type="entry name" value="DR1281"/>
    <property type="match status" value="1"/>
</dbReference>
<dbReference type="Proteomes" id="UP000886066">
    <property type="component" value="Unassembled WGS sequence"/>
</dbReference>
<reference evidence="2" key="1">
    <citation type="journal article" date="2020" name="mSystems">
        <title>Genome- and Community-Level Interaction Insights into Carbon Utilization and Element Cycling Functions of Hydrothermarchaeota in Hydrothermal Sediment.</title>
        <authorList>
            <person name="Zhou Z."/>
            <person name="Liu Y."/>
            <person name="Xu W."/>
            <person name="Pan J."/>
            <person name="Luo Z.H."/>
            <person name="Li M."/>
        </authorList>
    </citation>
    <scope>NUCLEOTIDE SEQUENCE [LARGE SCALE GENOMIC DNA]</scope>
    <source>
        <strain evidence="2">SpSt-1219</strain>
    </source>
</reference>